<dbReference type="PROSITE" id="PS51371">
    <property type="entry name" value="CBS"/>
    <property type="match status" value="4"/>
</dbReference>
<evidence type="ECO:0000256" key="2">
    <source>
        <dbReference type="PROSITE-ProRule" id="PRU00703"/>
    </source>
</evidence>
<keyword evidence="1 2" id="KW-0129">CBS domain</keyword>
<organism evidence="4 5">
    <name type="scientific">Sulfuracidifex metallicus DSM 6482 = JCM 9184</name>
    <dbReference type="NCBI Taxonomy" id="523847"/>
    <lineage>
        <taxon>Archaea</taxon>
        <taxon>Thermoproteota</taxon>
        <taxon>Thermoprotei</taxon>
        <taxon>Sulfolobales</taxon>
        <taxon>Sulfolobaceae</taxon>
        <taxon>Sulfuracidifex</taxon>
    </lineage>
</organism>
<dbReference type="SUPFAM" id="SSF54631">
    <property type="entry name" value="CBS-domain pair"/>
    <property type="match status" value="2"/>
</dbReference>
<feature type="domain" description="CBS" evidence="3">
    <location>
        <begin position="125"/>
        <end position="181"/>
    </location>
</feature>
<protein>
    <submittedName>
        <fullName evidence="4">CBS domain-containing protein</fullName>
    </submittedName>
</protein>
<dbReference type="RefSeq" id="WP_156017300.1">
    <property type="nucleotide sequence ID" value="NZ_WGGD01000005.1"/>
</dbReference>
<evidence type="ECO:0000313" key="5">
    <source>
        <dbReference type="Proteomes" id="UP000470772"/>
    </source>
</evidence>
<feature type="domain" description="CBS" evidence="3">
    <location>
        <begin position="7"/>
        <end position="61"/>
    </location>
</feature>
<dbReference type="InterPro" id="IPR046342">
    <property type="entry name" value="CBS_dom_sf"/>
</dbReference>
<sequence>MKVSEIMTKEVASVSEDTKARVALDIMLRLNIRRLLVRNGKLTGILTIRDIVYDGNLERKVGELASRDLQFVMPTASLKEACMIITSQALGSLIVGNGNDVEGIVTERDLLRYCKSPPSNVGDIMNIEPVIANRDATLKEVLEFMKKKWVRHAIVIEDSLPVGIVSVRDIARALLSKGLDVKVGGFMSLSPFKVTPDSTVETARRIMVEHNIGFLPVVDPRTLLGSVSERELIAAMSV</sequence>
<proteinExistence type="predicted"/>
<dbReference type="SMART" id="SM00116">
    <property type="entry name" value="CBS"/>
    <property type="match status" value="4"/>
</dbReference>
<reference evidence="4 5" key="1">
    <citation type="submission" date="2019-10" db="EMBL/GenBank/DDBJ databases">
        <title>Sequencing and Assembly of Multiple Reported Metal-Biooxidizing Members of the Extremely Thermoacidophilic Archaeal Family Sulfolobaceae.</title>
        <authorList>
            <person name="Counts J.A."/>
            <person name="Kelly R.M."/>
        </authorList>
    </citation>
    <scope>NUCLEOTIDE SEQUENCE [LARGE SCALE GENOMIC DNA]</scope>
    <source>
        <strain evidence="4 5">DSM 6482</strain>
    </source>
</reference>
<dbReference type="InterPro" id="IPR051257">
    <property type="entry name" value="Diverse_CBS-Domain"/>
</dbReference>
<evidence type="ECO:0000256" key="1">
    <source>
        <dbReference type="ARBA" id="ARBA00023122"/>
    </source>
</evidence>
<comment type="caution">
    <text evidence="4">The sequence shown here is derived from an EMBL/GenBank/DDBJ whole genome shotgun (WGS) entry which is preliminary data.</text>
</comment>
<dbReference type="Pfam" id="PF00571">
    <property type="entry name" value="CBS"/>
    <property type="match status" value="4"/>
</dbReference>
<dbReference type="Proteomes" id="UP000470772">
    <property type="component" value="Unassembled WGS sequence"/>
</dbReference>
<dbReference type="AlphaFoldDB" id="A0A6A9QV46"/>
<evidence type="ECO:0000313" key="4">
    <source>
        <dbReference type="EMBL" id="MUN29663.1"/>
    </source>
</evidence>
<dbReference type="PANTHER" id="PTHR43080:SF2">
    <property type="entry name" value="CBS DOMAIN-CONTAINING PROTEIN"/>
    <property type="match status" value="1"/>
</dbReference>
<dbReference type="InterPro" id="IPR000644">
    <property type="entry name" value="CBS_dom"/>
</dbReference>
<keyword evidence="5" id="KW-1185">Reference proteome</keyword>
<evidence type="ECO:0000259" key="3">
    <source>
        <dbReference type="PROSITE" id="PS51371"/>
    </source>
</evidence>
<dbReference type="EMBL" id="WGGD01000005">
    <property type="protein sequence ID" value="MUN29663.1"/>
    <property type="molecule type" value="Genomic_DNA"/>
</dbReference>
<accession>A0A6A9QV46</accession>
<gene>
    <name evidence="4" type="ORF">GC250_09495</name>
</gene>
<feature type="domain" description="CBS" evidence="3">
    <location>
        <begin position="65"/>
        <end position="124"/>
    </location>
</feature>
<name>A0A6A9QV46_SULME</name>
<feature type="domain" description="CBS" evidence="3">
    <location>
        <begin position="187"/>
        <end position="238"/>
    </location>
</feature>
<dbReference type="Gene3D" id="3.10.580.10">
    <property type="entry name" value="CBS-domain"/>
    <property type="match status" value="3"/>
</dbReference>
<dbReference type="PANTHER" id="PTHR43080">
    <property type="entry name" value="CBS DOMAIN-CONTAINING PROTEIN CBSX3, MITOCHONDRIAL"/>
    <property type="match status" value="1"/>
</dbReference>